<proteinExistence type="inferred from homology"/>
<dbReference type="EMBL" id="RZGZ01000004">
    <property type="protein sequence ID" value="RUQ98094.1"/>
    <property type="molecule type" value="Genomic_DNA"/>
</dbReference>
<dbReference type="Gene3D" id="3.30.420.40">
    <property type="match status" value="2"/>
</dbReference>
<dbReference type="Gene3D" id="1.10.10.10">
    <property type="entry name" value="Winged helix-like DNA-binding domain superfamily/Winged helix DNA-binding domain"/>
    <property type="match status" value="1"/>
</dbReference>
<evidence type="ECO:0000259" key="2">
    <source>
        <dbReference type="SMART" id="SM00419"/>
    </source>
</evidence>
<dbReference type="RefSeq" id="WP_127050947.1">
    <property type="nucleotide sequence ID" value="NZ_RZGZ01000004.1"/>
</dbReference>
<comment type="caution">
    <text evidence="3">The sequence shown here is derived from an EMBL/GenBank/DDBJ whole genome shotgun (WGS) entry which is preliminary data.</text>
</comment>
<gene>
    <name evidence="3" type="ORF">ELQ94_13780</name>
</gene>
<dbReference type="Pfam" id="PF00480">
    <property type="entry name" value="ROK"/>
    <property type="match status" value="1"/>
</dbReference>
<evidence type="ECO:0000256" key="1">
    <source>
        <dbReference type="ARBA" id="ARBA00006479"/>
    </source>
</evidence>
<dbReference type="OrthoDB" id="9810372at2"/>
<reference evidence="3 4" key="1">
    <citation type="submission" date="2018-12" db="EMBL/GenBank/DDBJ databases">
        <authorList>
            <person name="Li F."/>
        </authorList>
    </citation>
    <scope>NUCLEOTIDE SEQUENCE [LARGE SCALE GENOMIC DNA]</scope>
    <source>
        <strain evidence="3 4">EGI 6500705</strain>
    </source>
</reference>
<keyword evidence="4" id="KW-1185">Reference proteome</keyword>
<organism evidence="3 4">
    <name type="scientific">Labedella endophytica</name>
    <dbReference type="NCBI Taxonomy" id="1523160"/>
    <lineage>
        <taxon>Bacteria</taxon>
        <taxon>Bacillati</taxon>
        <taxon>Actinomycetota</taxon>
        <taxon>Actinomycetes</taxon>
        <taxon>Micrococcales</taxon>
        <taxon>Microbacteriaceae</taxon>
        <taxon>Labedella</taxon>
    </lineage>
</organism>
<dbReference type="SMART" id="SM00419">
    <property type="entry name" value="HTH_CRP"/>
    <property type="match status" value="1"/>
</dbReference>
<dbReference type="GO" id="GO:0006355">
    <property type="term" value="P:regulation of DNA-templated transcription"/>
    <property type="evidence" value="ECO:0007669"/>
    <property type="project" value="InterPro"/>
</dbReference>
<feature type="domain" description="HTH crp-type" evidence="2">
    <location>
        <begin position="23"/>
        <end position="81"/>
    </location>
</feature>
<dbReference type="InterPro" id="IPR043129">
    <property type="entry name" value="ATPase_NBD"/>
</dbReference>
<dbReference type="Proteomes" id="UP000274909">
    <property type="component" value="Unassembled WGS sequence"/>
</dbReference>
<comment type="similarity">
    <text evidence="1">Belongs to the ROK (NagC/XylR) family.</text>
</comment>
<evidence type="ECO:0000313" key="3">
    <source>
        <dbReference type="EMBL" id="RUQ98094.1"/>
    </source>
</evidence>
<dbReference type="SUPFAM" id="SSF46785">
    <property type="entry name" value="Winged helix' DNA-binding domain"/>
    <property type="match status" value="1"/>
</dbReference>
<dbReference type="GO" id="GO:0003677">
    <property type="term" value="F:DNA binding"/>
    <property type="evidence" value="ECO:0007669"/>
    <property type="project" value="InterPro"/>
</dbReference>
<sequence length="371" mass="38691">MAQLRVTGKALPTHNRQNNRSLILQHLFHDGEMSRADLARATGLTPVTVSDLVSELRSEGLLLDLGRRVDARIGKPATLINLDENSHHIVSLNLSGEDVLTGAITNMRGEILERRSVALAGSVGEDAISKAVGLVGELIAASDVRVLGIGVGTPGVVDRDGVVREAPNLGWVDLDLRASFGEHFDVPVHVSNDANAAALAVHTFHEGAGTNLMLVMFGDGVGAGLIIGGSLVEGDQFTAGEIGHVVIDEDGELCTCGQRGCLEVAISVSHLAPRVADAGPDRREAILREAGHALGGALAPIIAVLGVNTVILAGPEDYVAGPMLTEARSTIERRTLESVTRDLRMSAAVDSDDLVLQGATALVLTAELGIS</sequence>
<dbReference type="InterPro" id="IPR000600">
    <property type="entry name" value="ROK"/>
</dbReference>
<protein>
    <submittedName>
        <fullName evidence="3">ROK family transcriptional regulator</fullName>
    </submittedName>
</protein>
<dbReference type="PANTHER" id="PTHR18964">
    <property type="entry name" value="ROK (REPRESSOR, ORF, KINASE) FAMILY"/>
    <property type="match status" value="1"/>
</dbReference>
<dbReference type="AlphaFoldDB" id="A0A3S0VDZ6"/>
<dbReference type="Pfam" id="PF13545">
    <property type="entry name" value="HTH_Crp_2"/>
    <property type="match status" value="1"/>
</dbReference>
<dbReference type="InterPro" id="IPR036388">
    <property type="entry name" value="WH-like_DNA-bd_sf"/>
</dbReference>
<evidence type="ECO:0000313" key="4">
    <source>
        <dbReference type="Proteomes" id="UP000274909"/>
    </source>
</evidence>
<dbReference type="PANTHER" id="PTHR18964:SF149">
    <property type="entry name" value="BIFUNCTIONAL UDP-N-ACETYLGLUCOSAMINE 2-EPIMERASE_N-ACETYLMANNOSAMINE KINASE"/>
    <property type="match status" value="1"/>
</dbReference>
<dbReference type="InterPro" id="IPR012318">
    <property type="entry name" value="HTH_CRP"/>
</dbReference>
<dbReference type="SUPFAM" id="SSF53067">
    <property type="entry name" value="Actin-like ATPase domain"/>
    <property type="match status" value="1"/>
</dbReference>
<accession>A0A3S0VDZ6</accession>
<name>A0A3S0VDZ6_9MICO</name>
<dbReference type="InterPro" id="IPR036390">
    <property type="entry name" value="WH_DNA-bd_sf"/>
</dbReference>